<keyword evidence="2" id="KW-1185">Reference proteome</keyword>
<comment type="caution">
    <text evidence="1">The sequence shown here is derived from an EMBL/GenBank/DDBJ whole genome shotgun (WGS) entry which is preliminary data.</text>
</comment>
<sequence>MIKLAIVSPCYNEEAVLRDSSKELSALFDRLVMKGKIAEDSFVLYVNDGSGDRTWQIITELNRENARICGLDLAHNVGHQNAIMAGMMTARHGSDAVVTIDADLQDDLNAIEEMIDRHSEGADIVYGVKVSRQADSWSKRTSAQMFYRLLEYMGVKTVYNHADFRFMSKRALDALAEFPERNLYLRGMIPMIGFKTATVDDVISARLAGNSKYTLRKMLSLATDGITSFSTRPIEMIITAGAGMLVIAFCMLCYVIGSLLLGIYASGWASIMCSIWFIGAALTLSVGIVGTYIGKIYIEVKHRPLYIIKEQVGDGGKQEETGRGNTEK</sequence>
<accession>A0AC61QR12</accession>
<organism evidence="1 2">
    <name type="scientific">Palleniella muris</name>
    <dbReference type="NCBI Taxonomy" id="3038145"/>
    <lineage>
        <taxon>Bacteria</taxon>
        <taxon>Pseudomonadati</taxon>
        <taxon>Bacteroidota</taxon>
        <taxon>Bacteroidia</taxon>
        <taxon>Bacteroidales</taxon>
        <taxon>Prevotellaceae</taxon>
        <taxon>Palleniella</taxon>
    </lineage>
</organism>
<reference evidence="1" key="1">
    <citation type="submission" date="2019-04" db="EMBL/GenBank/DDBJ databases">
        <title>Microbes associate with the intestines of laboratory mice.</title>
        <authorList>
            <person name="Navarre W."/>
            <person name="Wong E."/>
            <person name="Huang K."/>
            <person name="Tropini C."/>
            <person name="Ng K."/>
            <person name="Yu B."/>
        </authorList>
    </citation>
    <scope>NUCLEOTIDE SEQUENCE</scope>
    <source>
        <strain evidence="1">NM73_A23</strain>
    </source>
</reference>
<dbReference type="Proteomes" id="UP000308886">
    <property type="component" value="Unassembled WGS sequence"/>
</dbReference>
<evidence type="ECO:0000313" key="1">
    <source>
        <dbReference type="EMBL" id="TGX82459.1"/>
    </source>
</evidence>
<proteinExistence type="predicted"/>
<evidence type="ECO:0000313" key="2">
    <source>
        <dbReference type="Proteomes" id="UP000308886"/>
    </source>
</evidence>
<name>A0AC61QR12_9BACT</name>
<gene>
    <name evidence="1" type="ORF">E5358_06720</name>
</gene>
<protein>
    <submittedName>
        <fullName evidence="1">Glycosyltransferase</fullName>
    </submittedName>
</protein>
<dbReference type="EMBL" id="SRZC01000009">
    <property type="protein sequence ID" value="TGX82459.1"/>
    <property type="molecule type" value="Genomic_DNA"/>
</dbReference>